<gene>
    <name evidence="1" type="ORF">SDC9_113070</name>
</gene>
<comment type="caution">
    <text evidence="1">The sequence shown here is derived from an EMBL/GenBank/DDBJ whole genome shotgun (WGS) entry which is preliminary data.</text>
</comment>
<dbReference type="EMBL" id="VSSQ01020924">
    <property type="protein sequence ID" value="MPM66163.1"/>
    <property type="molecule type" value="Genomic_DNA"/>
</dbReference>
<reference evidence="1" key="1">
    <citation type="submission" date="2019-08" db="EMBL/GenBank/DDBJ databases">
        <authorList>
            <person name="Kucharzyk K."/>
            <person name="Murdoch R.W."/>
            <person name="Higgins S."/>
            <person name="Loffler F."/>
        </authorList>
    </citation>
    <scope>NUCLEOTIDE SEQUENCE</scope>
</reference>
<accession>A0A645BSG2</accession>
<evidence type="ECO:0000313" key="1">
    <source>
        <dbReference type="EMBL" id="MPM66163.1"/>
    </source>
</evidence>
<name>A0A645BSG2_9ZZZZ</name>
<dbReference type="AlphaFoldDB" id="A0A645BSG2"/>
<organism evidence="1">
    <name type="scientific">bioreactor metagenome</name>
    <dbReference type="NCBI Taxonomy" id="1076179"/>
    <lineage>
        <taxon>unclassified sequences</taxon>
        <taxon>metagenomes</taxon>
        <taxon>ecological metagenomes</taxon>
    </lineage>
</organism>
<protein>
    <submittedName>
        <fullName evidence="1">Uncharacterized protein</fullName>
    </submittedName>
</protein>
<sequence length="184" mass="21385">MADDALAARRFQAAQHALARKHQHIPLLFYRGVDAVGEAARPVREQDALRQRRVHFAHFLPDLFRREGEDGGHHLRHRLQYLPHDGADRAAAHGVFGVRIKFVLADVDVERRKLVVAELVDERHRLMEFVFVESRRHARPQALELQHDVLVDRGELLMRQDVRRGIKTVEVREQEARRVAYPSV</sequence>
<proteinExistence type="predicted"/>